<sequence>MSIIYLYSSTATERSNSITLIITVTIMDIITSMDTTMDIIMGITTSTVITMDIIMATITDTITSMGIIMDITMAMDTIMDIIMVIITAACMVMVLEDLATEAFKITRSSFNLAIFTSISVMPKTCSYWYSHCIALQKDTNKHKVKR</sequence>
<organism evidence="2 3">
    <name type="scientific">Araneus ventricosus</name>
    <name type="common">Orbweaver spider</name>
    <name type="synonym">Epeira ventricosa</name>
    <dbReference type="NCBI Taxonomy" id="182803"/>
    <lineage>
        <taxon>Eukaryota</taxon>
        <taxon>Metazoa</taxon>
        <taxon>Ecdysozoa</taxon>
        <taxon>Arthropoda</taxon>
        <taxon>Chelicerata</taxon>
        <taxon>Arachnida</taxon>
        <taxon>Araneae</taxon>
        <taxon>Araneomorphae</taxon>
        <taxon>Entelegynae</taxon>
        <taxon>Araneoidea</taxon>
        <taxon>Araneidae</taxon>
        <taxon>Araneus</taxon>
    </lineage>
</organism>
<keyword evidence="1" id="KW-0472">Membrane</keyword>
<feature type="transmembrane region" description="Helical" evidence="1">
    <location>
        <begin position="39"/>
        <end position="58"/>
    </location>
</feature>
<gene>
    <name evidence="2" type="ORF">AVEN_247620_1</name>
</gene>
<dbReference type="Proteomes" id="UP000499080">
    <property type="component" value="Unassembled WGS sequence"/>
</dbReference>
<evidence type="ECO:0000313" key="2">
    <source>
        <dbReference type="EMBL" id="GBN66217.1"/>
    </source>
</evidence>
<name>A0A4Y2QS82_ARAVE</name>
<protein>
    <submittedName>
        <fullName evidence="2">Uncharacterized protein</fullName>
    </submittedName>
</protein>
<dbReference type="EMBL" id="BGPR01014675">
    <property type="protein sequence ID" value="GBN66217.1"/>
    <property type="molecule type" value="Genomic_DNA"/>
</dbReference>
<keyword evidence="1" id="KW-0812">Transmembrane</keyword>
<reference evidence="2 3" key="1">
    <citation type="journal article" date="2019" name="Sci. Rep.">
        <title>Orb-weaving spider Araneus ventricosus genome elucidates the spidroin gene catalogue.</title>
        <authorList>
            <person name="Kono N."/>
            <person name="Nakamura H."/>
            <person name="Ohtoshi R."/>
            <person name="Moran D.A.P."/>
            <person name="Shinohara A."/>
            <person name="Yoshida Y."/>
            <person name="Fujiwara M."/>
            <person name="Mori M."/>
            <person name="Tomita M."/>
            <person name="Arakawa K."/>
        </authorList>
    </citation>
    <scope>NUCLEOTIDE SEQUENCE [LARGE SCALE GENOMIC DNA]</scope>
</reference>
<feature type="transmembrane region" description="Helical" evidence="1">
    <location>
        <begin position="78"/>
        <end position="98"/>
    </location>
</feature>
<comment type="caution">
    <text evidence="2">The sequence shown here is derived from an EMBL/GenBank/DDBJ whole genome shotgun (WGS) entry which is preliminary data.</text>
</comment>
<accession>A0A4Y2QS82</accession>
<dbReference type="AlphaFoldDB" id="A0A4Y2QS82"/>
<evidence type="ECO:0000313" key="3">
    <source>
        <dbReference type="Proteomes" id="UP000499080"/>
    </source>
</evidence>
<proteinExistence type="predicted"/>
<keyword evidence="3" id="KW-1185">Reference proteome</keyword>
<keyword evidence="1" id="KW-1133">Transmembrane helix</keyword>
<evidence type="ECO:0000256" key="1">
    <source>
        <dbReference type="SAM" id="Phobius"/>
    </source>
</evidence>